<evidence type="ECO:0000256" key="1">
    <source>
        <dbReference type="ARBA" id="ARBA00006545"/>
    </source>
</evidence>
<organism evidence="2 3">
    <name type="scientific">Allacma fusca</name>
    <dbReference type="NCBI Taxonomy" id="39272"/>
    <lineage>
        <taxon>Eukaryota</taxon>
        <taxon>Metazoa</taxon>
        <taxon>Ecdysozoa</taxon>
        <taxon>Arthropoda</taxon>
        <taxon>Hexapoda</taxon>
        <taxon>Collembola</taxon>
        <taxon>Symphypleona</taxon>
        <taxon>Sminthuridae</taxon>
        <taxon>Allacma</taxon>
    </lineage>
</organism>
<proteinExistence type="inferred from homology"/>
<dbReference type="AlphaFoldDB" id="A0A8J2PIW6"/>
<sequence>MIIKEDSQTSNYTHIIDLVVRGLLASISTRPVKSGMRVSVDLEDMFTKGISKKGRDSPYILKMNKQAGINDKLLTVRFQNHPLDKNVDQEIVVKAQPLEIIYHAKTVHELVKCFALPREMQLSRLQAAAVTTLEEWRLQSASGLQYMLDRRGEVEIDVEMTAPFLIIPQDGTLDK</sequence>
<name>A0A8J2PIW6_9HEXA</name>
<dbReference type="InterPro" id="IPR026847">
    <property type="entry name" value="VPS13"/>
</dbReference>
<dbReference type="Proteomes" id="UP000708208">
    <property type="component" value="Unassembled WGS sequence"/>
</dbReference>
<keyword evidence="3" id="KW-1185">Reference proteome</keyword>
<dbReference type="PANTHER" id="PTHR16166">
    <property type="entry name" value="VACUOLAR PROTEIN SORTING-ASSOCIATED PROTEIN VPS13"/>
    <property type="match status" value="1"/>
</dbReference>
<dbReference type="OrthoDB" id="428159at2759"/>
<evidence type="ECO:0000313" key="3">
    <source>
        <dbReference type="Proteomes" id="UP000708208"/>
    </source>
</evidence>
<dbReference type="GO" id="GO:0045053">
    <property type="term" value="P:protein retention in Golgi apparatus"/>
    <property type="evidence" value="ECO:0007669"/>
    <property type="project" value="TreeGrafter"/>
</dbReference>
<dbReference type="GO" id="GO:0006623">
    <property type="term" value="P:protein targeting to vacuole"/>
    <property type="evidence" value="ECO:0007669"/>
    <property type="project" value="TreeGrafter"/>
</dbReference>
<reference evidence="2" key="1">
    <citation type="submission" date="2021-06" db="EMBL/GenBank/DDBJ databases">
        <authorList>
            <person name="Hodson N. C."/>
            <person name="Mongue J. A."/>
            <person name="Jaron S. K."/>
        </authorList>
    </citation>
    <scope>NUCLEOTIDE SEQUENCE</scope>
</reference>
<dbReference type="EMBL" id="CAJVCH010530319">
    <property type="protein sequence ID" value="CAG7823694.1"/>
    <property type="molecule type" value="Genomic_DNA"/>
</dbReference>
<gene>
    <name evidence="2" type="ORF">AFUS01_LOCUS33895</name>
</gene>
<comment type="similarity">
    <text evidence="1">Belongs to the VPS13 family.</text>
</comment>
<accession>A0A8J2PIW6</accession>
<dbReference type="PANTHER" id="PTHR16166:SF93">
    <property type="entry name" value="INTERMEMBRANE LIPID TRANSFER PROTEIN VPS13"/>
    <property type="match status" value="1"/>
</dbReference>
<protein>
    <submittedName>
        <fullName evidence="2">Uncharacterized protein</fullName>
    </submittedName>
</protein>
<evidence type="ECO:0000313" key="2">
    <source>
        <dbReference type="EMBL" id="CAG7823694.1"/>
    </source>
</evidence>
<comment type="caution">
    <text evidence="2">The sequence shown here is derived from an EMBL/GenBank/DDBJ whole genome shotgun (WGS) entry which is preliminary data.</text>
</comment>